<comment type="caution">
    <text evidence="2">The sequence shown here is derived from an EMBL/GenBank/DDBJ whole genome shotgun (WGS) entry which is preliminary data.</text>
</comment>
<keyword evidence="1" id="KW-0472">Membrane</keyword>
<name>A0ABV2FI82_9STRE</name>
<reference evidence="2 3" key="1">
    <citation type="submission" date="2024-06" db="EMBL/GenBank/DDBJ databases">
        <title>Genomic Encyclopedia of Type Strains, Phase IV (KMG-IV): sequencing the most valuable type-strain genomes for metagenomic binning, comparative biology and taxonomic classification.</title>
        <authorList>
            <person name="Goeker M."/>
        </authorList>
    </citation>
    <scope>NUCLEOTIDE SEQUENCE [LARGE SCALE GENOMIC DNA]</scope>
    <source>
        <strain evidence="2 3">DSM 28303</strain>
    </source>
</reference>
<keyword evidence="1" id="KW-1133">Transmembrane helix</keyword>
<evidence type="ECO:0000313" key="2">
    <source>
        <dbReference type="EMBL" id="MET3558259.1"/>
    </source>
</evidence>
<feature type="transmembrane region" description="Helical" evidence="1">
    <location>
        <begin position="7"/>
        <end position="26"/>
    </location>
</feature>
<evidence type="ECO:0000313" key="3">
    <source>
        <dbReference type="Proteomes" id="UP001549122"/>
    </source>
</evidence>
<dbReference type="EMBL" id="JBEPLO010000013">
    <property type="protein sequence ID" value="MET3558259.1"/>
    <property type="molecule type" value="Genomic_DNA"/>
</dbReference>
<protein>
    <recommendedName>
        <fullName evidence="4">Immunity protein</fullName>
    </recommendedName>
</protein>
<keyword evidence="3" id="KW-1185">Reference proteome</keyword>
<feature type="transmembrane region" description="Helical" evidence="1">
    <location>
        <begin position="32"/>
        <end position="49"/>
    </location>
</feature>
<evidence type="ECO:0000256" key="1">
    <source>
        <dbReference type="SAM" id="Phobius"/>
    </source>
</evidence>
<gene>
    <name evidence="2" type="ORF">ABID29_001379</name>
</gene>
<keyword evidence="1" id="KW-0812">Transmembrane</keyword>
<organism evidence="2 3">
    <name type="scientific">Streptococcus rupicaprae</name>
    <dbReference type="NCBI Taxonomy" id="759619"/>
    <lineage>
        <taxon>Bacteria</taxon>
        <taxon>Bacillati</taxon>
        <taxon>Bacillota</taxon>
        <taxon>Bacilli</taxon>
        <taxon>Lactobacillales</taxon>
        <taxon>Streptococcaceae</taxon>
        <taxon>Streptococcus</taxon>
    </lineage>
</organism>
<sequence>MKRNKPRAFIIILFLFATFLNLYLIFGKDKPIYYLVEIFYIFLLLVGIYRTSKKRRKK</sequence>
<proteinExistence type="predicted"/>
<evidence type="ECO:0008006" key="4">
    <source>
        <dbReference type="Google" id="ProtNLM"/>
    </source>
</evidence>
<dbReference type="Proteomes" id="UP001549122">
    <property type="component" value="Unassembled WGS sequence"/>
</dbReference>
<accession>A0ABV2FI82</accession>